<comment type="caution">
    <text evidence="1">The sequence shown here is derived from an EMBL/GenBank/DDBJ whole genome shotgun (WGS) entry which is preliminary data.</text>
</comment>
<reference evidence="1" key="1">
    <citation type="submission" date="2008-12" db="EMBL/GenBank/DDBJ databases">
        <title>Annotation of the Yersinia bercovieri ATCC 43970 genome.</title>
        <authorList>
            <person name="Read T.D."/>
            <person name="Akmal A."/>
            <person name="Bishop-Lilly K."/>
            <person name="Chen P.E."/>
            <person name="Cook C."/>
            <person name="Kiley M.P."/>
            <person name="Lentz S."/>
            <person name="Mateczun A."/>
            <person name="Nagarajan N."/>
            <person name="Nolan N."/>
            <person name="Osborne B.I."/>
            <person name="Pop M."/>
            <person name="Sozhamannan S."/>
            <person name="Stewart A.C."/>
            <person name="Sulakvelidze A."/>
            <person name="Thomason B."/>
            <person name="Willner K."/>
            <person name="Zwick M.E."/>
        </authorList>
    </citation>
    <scope>NUCLEOTIDE SEQUENCE [LARGE SCALE GENOMIC DNA]</scope>
    <source>
        <strain evidence="1">ATCC 43970</strain>
    </source>
</reference>
<dbReference type="RefSeq" id="WP_005276853.1">
    <property type="nucleotide sequence ID" value="NZ_AALC02000041.1"/>
</dbReference>
<proteinExistence type="predicted"/>
<gene>
    <name evidence="1" type="ORF">yberc0001_28740</name>
</gene>
<dbReference type="Pfam" id="PF07030">
    <property type="entry name" value="Phage_Mu_Gp36"/>
    <property type="match status" value="1"/>
</dbReference>
<evidence type="ECO:0000313" key="2">
    <source>
        <dbReference type="Proteomes" id="UP000010319"/>
    </source>
</evidence>
<protein>
    <submittedName>
        <fullName evidence="1">Mu-like prophage protein gp36</fullName>
    </submittedName>
</protein>
<dbReference type="EMBL" id="AALC02000041">
    <property type="protein sequence ID" value="EEQ05877.1"/>
    <property type="molecule type" value="Genomic_DNA"/>
</dbReference>
<keyword evidence="2" id="KW-1185">Reference proteome</keyword>
<evidence type="ECO:0000313" key="1">
    <source>
        <dbReference type="EMBL" id="EEQ05877.1"/>
    </source>
</evidence>
<accession>A0ABP2DZY2</accession>
<dbReference type="InterPro" id="IPR009752">
    <property type="entry name" value="Phage_Mu_GpJ"/>
</dbReference>
<organism evidence="1 2">
    <name type="scientific">Yersinia bercovieri ATCC 43970</name>
    <dbReference type="NCBI Taxonomy" id="349968"/>
    <lineage>
        <taxon>Bacteria</taxon>
        <taxon>Pseudomonadati</taxon>
        <taxon>Pseudomonadota</taxon>
        <taxon>Gammaproteobacteria</taxon>
        <taxon>Enterobacterales</taxon>
        <taxon>Yersiniaceae</taxon>
        <taxon>Yersinia</taxon>
    </lineage>
</organism>
<dbReference type="Proteomes" id="UP000010319">
    <property type="component" value="Unassembled WGS sequence"/>
</dbReference>
<dbReference type="GeneID" id="89597125"/>
<sequence>MYATRQDMVDAFGERECIALTDRNFTGQIDDHVMVVKLTQASAEIDSYLAGRYPIPWPDTPGILVGKCCDIARFLLCGAETQNTDEIRERYEDARRYFEKVAAGTITLGKLPNGEVVESSPRIRFSSAGRNFGRDSTNGGAF</sequence>
<name>A0ABP2DZY2_YERBE</name>